<dbReference type="AlphaFoldDB" id="A0A3P8LET5"/>
<dbReference type="NCBIfam" id="NF047389">
    <property type="entry name" value="ATPase_Sll1717"/>
    <property type="match status" value="1"/>
</dbReference>
<evidence type="ECO:0000313" key="1">
    <source>
        <dbReference type="EMBL" id="VDR39142.1"/>
    </source>
</evidence>
<dbReference type="InterPro" id="IPR059206">
    <property type="entry name" value="Sll1717-like"/>
</dbReference>
<dbReference type="InterPro" id="IPR027417">
    <property type="entry name" value="P-loop_NTPase"/>
</dbReference>
<evidence type="ECO:0000313" key="2">
    <source>
        <dbReference type="Proteomes" id="UP000271626"/>
    </source>
</evidence>
<dbReference type="EMBL" id="LR131273">
    <property type="protein sequence ID" value="VDR39142.1"/>
    <property type="molecule type" value="Genomic_DNA"/>
</dbReference>
<sequence length="757" mass="84561">MNPSGRILIDAITDEIDRADVVVAEISTMNKNVLFEAGYALARNKTLLFALDESLESARRLWEGVQLFATIGRLDYHGNGHELANRIQGAIIAGGEGSLLSSILSDRRQQQLNAVFAPTVPVKFQAAEMLDKELGNRGSIQVLASGDDLGLAPLSYYACEIVRSAAAIFHLMNPGRTRGVEHNARSSFLAGFARGWETPVLMVAESEYESPLDYRDLLFNYSTAAQMVRHVDDWLESIPLKQGSSRRLGRLTMDLELPVSSFGQYVAENEEFSRLEEYFLPTSEFGSLLRGSETVFIGRKGTGKTATMLQAAAELEKDRRNLVVRVKPTSYELAGLVDLVSRFELRSGSEYLLNNLWNFLLSTEVACHLLASADASGAGVGGSPELLAIDRRLAAMRVDATADLATRLEEAISRIQTESASTCDDRELREVVGSALGVHSFKEFHHELRKAAFSAHNRIAILVDNLDKTWESDTDFEVTSRFLLALLGAAGQFRKALLRGMDGRTVTLGIFIRSDIFEVMTSYAREPDKIGPLAVHWDDPYLLARVLEERYSTNRRRKNPRDDDMWATIFPDEVSGLPAKDYILWRILPRPRDIIYFGNAALTTAINRRHAVITQDDIAMADETYSRFAYDALVVESGSQGFSLEDVLYEFAGLNSILTEEELGQVLGSIDYDPLEIRSWLLRTSFLGIEVREGKFAHVEGKSEVDRKLKVASRSSERSSRPIHFRVHPAFRHYLDIRDDDLHASGLEDVTLKFDSE</sequence>
<name>A0A3P8LET5_TSUPA</name>
<protein>
    <submittedName>
        <fullName evidence="1">Uncharacterized protein</fullName>
    </submittedName>
</protein>
<reference evidence="1 2" key="1">
    <citation type="submission" date="2018-12" db="EMBL/GenBank/DDBJ databases">
        <authorList>
            <consortium name="Pathogen Informatics"/>
        </authorList>
    </citation>
    <scope>NUCLEOTIDE SEQUENCE [LARGE SCALE GENOMIC DNA]</scope>
    <source>
        <strain evidence="1 2">NCTC10741</strain>
    </source>
</reference>
<proteinExistence type="predicted"/>
<organism evidence="1 2">
    <name type="scientific">Tsukamurella paurometabola</name>
    <name type="common">Corynebacterium paurometabolum</name>
    <dbReference type="NCBI Taxonomy" id="2061"/>
    <lineage>
        <taxon>Bacteria</taxon>
        <taxon>Bacillati</taxon>
        <taxon>Actinomycetota</taxon>
        <taxon>Actinomycetes</taxon>
        <taxon>Mycobacteriales</taxon>
        <taxon>Tsukamurellaceae</taxon>
        <taxon>Tsukamurella</taxon>
    </lineage>
</organism>
<gene>
    <name evidence="1" type="ORF">NCTC10741_02279</name>
</gene>
<dbReference type="Gene3D" id="3.40.50.450">
    <property type="match status" value="1"/>
</dbReference>
<dbReference type="Proteomes" id="UP000271626">
    <property type="component" value="Chromosome"/>
</dbReference>
<dbReference type="SUPFAM" id="SSF52540">
    <property type="entry name" value="P-loop containing nucleoside triphosphate hydrolases"/>
    <property type="match status" value="1"/>
</dbReference>
<accession>A0A3P8LET5</accession>